<evidence type="ECO:0000256" key="4">
    <source>
        <dbReference type="ARBA" id="ARBA00022827"/>
    </source>
</evidence>
<dbReference type="SUPFAM" id="SSF51905">
    <property type="entry name" value="FAD/NAD(P)-binding domain"/>
    <property type="match status" value="1"/>
</dbReference>
<protein>
    <submittedName>
        <fullName evidence="7">Putative ecdysone oxidase</fullName>
    </submittedName>
</protein>
<dbReference type="PIRSF" id="PIRSF000137">
    <property type="entry name" value="Alcohol_oxidase"/>
    <property type="match status" value="1"/>
</dbReference>
<dbReference type="Pfam" id="PF00732">
    <property type="entry name" value="GMC_oxred_N"/>
    <property type="match status" value="1"/>
</dbReference>
<dbReference type="GO" id="GO:0050660">
    <property type="term" value="F:flavin adenine dinucleotide binding"/>
    <property type="evidence" value="ECO:0007669"/>
    <property type="project" value="InterPro"/>
</dbReference>
<comment type="cofactor">
    <cofactor evidence="1 5">
        <name>FAD</name>
        <dbReference type="ChEBI" id="CHEBI:57692"/>
    </cofactor>
</comment>
<dbReference type="Pfam" id="PF05199">
    <property type="entry name" value="GMC_oxred_C"/>
    <property type="match status" value="1"/>
</dbReference>
<dbReference type="Gene3D" id="3.50.50.60">
    <property type="entry name" value="FAD/NAD(P)-binding domain"/>
    <property type="match status" value="2"/>
</dbReference>
<dbReference type="InterPro" id="IPR036188">
    <property type="entry name" value="FAD/NAD-bd_sf"/>
</dbReference>
<evidence type="ECO:0000256" key="3">
    <source>
        <dbReference type="ARBA" id="ARBA00022630"/>
    </source>
</evidence>
<dbReference type="PANTHER" id="PTHR11552:SF147">
    <property type="entry name" value="CHOLINE DEHYDROGENASE, MITOCHONDRIAL"/>
    <property type="match status" value="1"/>
</dbReference>
<comment type="caution">
    <text evidence="7">The sequence shown here is derived from an EMBL/GenBank/DDBJ whole genome shotgun (WGS) entry which is preliminary data.</text>
</comment>
<proteinExistence type="inferred from homology"/>
<evidence type="ECO:0000256" key="2">
    <source>
        <dbReference type="ARBA" id="ARBA00010790"/>
    </source>
</evidence>
<dbReference type="Gene3D" id="3.30.560.10">
    <property type="entry name" value="Glucose Oxidase, domain 3"/>
    <property type="match status" value="2"/>
</dbReference>
<evidence type="ECO:0000313" key="7">
    <source>
        <dbReference type="EMBL" id="KOB63314.1"/>
    </source>
</evidence>
<organism evidence="7 8">
    <name type="scientific">Operophtera brumata</name>
    <name type="common">Winter moth</name>
    <name type="synonym">Phalaena brumata</name>
    <dbReference type="NCBI Taxonomy" id="104452"/>
    <lineage>
        <taxon>Eukaryota</taxon>
        <taxon>Metazoa</taxon>
        <taxon>Ecdysozoa</taxon>
        <taxon>Arthropoda</taxon>
        <taxon>Hexapoda</taxon>
        <taxon>Insecta</taxon>
        <taxon>Pterygota</taxon>
        <taxon>Neoptera</taxon>
        <taxon>Endopterygota</taxon>
        <taxon>Lepidoptera</taxon>
        <taxon>Glossata</taxon>
        <taxon>Ditrysia</taxon>
        <taxon>Geometroidea</taxon>
        <taxon>Geometridae</taxon>
        <taxon>Larentiinae</taxon>
        <taxon>Operophtera</taxon>
    </lineage>
</organism>
<feature type="domain" description="Glucose-methanol-choline oxidoreductase N-terminal" evidence="6">
    <location>
        <begin position="169"/>
        <end position="183"/>
    </location>
</feature>
<name>A0A0L7KK78_OPEBR</name>
<dbReference type="GO" id="GO:0016614">
    <property type="term" value="F:oxidoreductase activity, acting on CH-OH group of donors"/>
    <property type="evidence" value="ECO:0007669"/>
    <property type="project" value="InterPro"/>
</dbReference>
<dbReference type="SUPFAM" id="SSF54373">
    <property type="entry name" value="FAD-linked reductases, C-terminal domain"/>
    <property type="match status" value="1"/>
</dbReference>
<feature type="binding site" evidence="5">
    <location>
        <begin position="390"/>
        <end position="391"/>
    </location>
    <ligand>
        <name>FAD</name>
        <dbReference type="ChEBI" id="CHEBI:57692"/>
    </ligand>
</feature>
<keyword evidence="8" id="KW-1185">Reference proteome</keyword>
<evidence type="ECO:0000313" key="8">
    <source>
        <dbReference type="Proteomes" id="UP000037510"/>
    </source>
</evidence>
<keyword evidence="4 5" id="KW-0274">FAD</keyword>
<reference evidence="7 8" key="1">
    <citation type="journal article" date="2015" name="Genome Biol. Evol.">
        <title>The genome of winter moth (Operophtera brumata) provides a genomic perspective on sexual dimorphism and phenology.</title>
        <authorList>
            <person name="Derks M.F."/>
            <person name="Smit S."/>
            <person name="Salis L."/>
            <person name="Schijlen E."/>
            <person name="Bossers A."/>
            <person name="Mateman C."/>
            <person name="Pijl A.S."/>
            <person name="de Ridder D."/>
            <person name="Groenen M.A."/>
            <person name="Visser M.E."/>
            <person name="Megens H.J."/>
        </authorList>
    </citation>
    <scope>NUCLEOTIDE SEQUENCE [LARGE SCALE GENOMIC DNA]</scope>
    <source>
        <strain evidence="7">WM2013NL</strain>
        <tissue evidence="7">Head and thorax</tissue>
    </source>
</reference>
<evidence type="ECO:0000256" key="5">
    <source>
        <dbReference type="PIRSR" id="PIRSR000137-2"/>
    </source>
</evidence>
<feature type="binding site" evidence="5">
    <location>
        <position position="134"/>
    </location>
    <ligand>
        <name>FAD</name>
        <dbReference type="ChEBI" id="CHEBI:57692"/>
    </ligand>
</feature>
<dbReference type="AlphaFoldDB" id="A0A0L7KK78"/>
<dbReference type="InterPro" id="IPR012132">
    <property type="entry name" value="GMC_OxRdtase"/>
</dbReference>
<dbReference type="PROSITE" id="PS00624">
    <property type="entry name" value="GMC_OXRED_2"/>
    <property type="match status" value="1"/>
</dbReference>
<dbReference type="STRING" id="104452.A0A0L7KK78"/>
<gene>
    <name evidence="7" type="ORF">OBRU01_24892</name>
</gene>
<accession>A0A0L7KK78</accession>
<dbReference type="InterPro" id="IPR000172">
    <property type="entry name" value="GMC_OxRdtase_N"/>
</dbReference>
<dbReference type="PANTHER" id="PTHR11552">
    <property type="entry name" value="GLUCOSE-METHANOL-CHOLINE GMC OXIDOREDUCTASE"/>
    <property type="match status" value="1"/>
</dbReference>
<dbReference type="InterPro" id="IPR007867">
    <property type="entry name" value="GMC_OxRtase_C"/>
</dbReference>
<comment type="similarity">
    <text evidence="2">Belongs to the GMC oxidoreductase family.</text>
</comment>
<dbReference type="EMBL" id="JTDY01009572">
    <property type="protein sequence ID" value="KOB63314.1"/>
    <property type="molecule type" value="Genomic_DNA"/>
</dbReference>
<evidence type="ECO:0000259" key="6">
    <source>
        <dbReference type="PROSITE" id="PS00624"/>
    </source>
</evidence>
<sequence length="454" mass="49120">MTLYNDSYACQNQQPDGGATIGKMLGGSGGLDHLIHVTPSKNDFIRWAIAANDSSWGYEKMIKYFVKSENVKDEAVLAQNTSLHGTDGPNDADGNCLINPLLTIGDGKRQEGNVAYLSKAKNRKNLYVLTNASVTKINFNCTMATGVQYKFNGTTYTANATNSVIIAAGAIKTPQLLMLSGVGNTSTLSNLGIETVVDNPHVGQHLKDHLGAIFFIALNNSTVTAPAADPSEFPAQLVVNRAGLNTSSSELDVLEIFLFFPPNSTGLLNLCTNTFKYSDKVCDTFYAINKKKNTLYVTANLMRPMSEGSVNPKTADMKDQPEVKLGLMSNSADLDKFAQRLFQYVGPLLNTTSLQNLGAEFVDLGLCKNHTKFSLEFWKCYIVAMSTTFWHYVSTCAVGKVVDAKFNVMGTANLKIVDASVIPELISGKVGSYVRAVAEKAADIIKIEDGCCST</sequence>
<keyword evidence="3" id="KW-0285">Flavoprotein</keyword>
<dbReference type="Proteomes" id="UP000037510">
    <property type="component" value="Unassembled WGS sequence"/>
</dbReference>
<evidence type="ECO:0000256" key="1">
    <source>
        <dbReference type="ARBA" id="ARBA00001974"/>
    </source>
</evidence>